<dbReference type="EMBL" id="MCFA01000022">
    <property type="protein sequence ID" value="ORY15885.1"/>
    <property type="molecule type" value="Genomic_DNA"/>
</dbReference>
<comment type="caution">
    <text evidence="1">The sequence shown here is derived from an EMBL/GenBank/DDBJ whole genome shotgun (WGS) entry which is preliminary data.</text>
</comment>
<dbReference type="OrthoDB" id="3934656at2759"/>
<dbReference type="InterPro" id="IPR036396">
    <property type="entry name" value="Cyt_P450_sf"/>
</dbReference>
<accession>A0A1Y2A1H6</accession>
<dbReference type="PANTHER" id="PTHR24305">
    <property type="entry name" value="CYTOCHROME P450"/>
    <property type="match status" value="1"/>
</dbReference>
<dbReference type="GO" id="GO:0016705">
    <property type="term" value="F:oxidoreductase activity, acting on paired donors, with incorporation or reduction of molecular oxygen"/>
    <property type="evidence" value="ECO:0007669"/>
    <property type="project" value="InterPro"/>
</dbReference>
<name>A0A1Y2A1H6_9PLEO</name>
<dbReference type="GO" id="GO:0005506">
    <property type="term" value="F:iron ion binding"/>
    <property type="evidence" value="ECO:0007669"/>
    <property type="project" value="InterPro"/>
</dbReference>
<dbReference type="InterPro" id="IPR050121">
    <property type="entry name" value="Cytochrome_P450_monoxygenase"/>
</dbReference>
<dbReference type="GO" id="GO:0004497">
    <property type="term" value="F:monooxygenase activity"/>
    <property type="evidence" value="ECO:0007669"/>
    <property type="project" value="InterPro"/>
</dbReference>
<dbReference type="Gene3D" id="1.10.630.10">
    <property type="entry name" value="Cytochrome P450"/>
    <property type="match status" value="1"/>
</dbReference>
<sequence>MQVRNTSPMVKLSGSSLCFCSTLARKCVVPGPFLAKFSRLWYLNNVWRRDFHKTNIELHRLYGSLVRIAPNEFSVDDPEAIKTIYGHGTQFIKSPWYYASGHPTIPDLFTDRNARRHGALRRKVASLYSMTTLLHMEPCVEECVGIISERFREFSRSGSEFNLQHWLQCYAFDVIGLITVAKRFGFLDDGSDPHKLFPALHAYFTYCSHVGVYSEIHPILHKIMGYIRRGGSHLRNFTAEQIEKRKQALADVEGKPGTGDDFLGRICMTQQASAK</sequence>
<dbReference type="Pfam" id="PF00067">
    <property type="entry name" value="p450"/>
    <property type="match status" value="1"/>
</dbReference>
<reference evidence="1 2" key="1">
    <citation type="submission" date="2016-07" db="EMBL/GenBank/DDBJ databases">
        <title>Pervasive Adenine N6-methylation of Active Genes in Fungi.</title>
        <authorList>
            <consortium name="DOE Joint Genome Institute"/>
            <person name="Mondo S.J."/>
            <person name="Dannebaum R.O."/>
            <person name="Kuo R.C."/>
            <person name="Labutti K."/>
            <person name="Haridas S."/>
            <person name="Kuo A."/>
            <person name="Salamov A."/>
            <person name="Ahrendt S.R."/>
            <person name="Lipzen A."/>
            <person name="Sullivan W."/>
            <person name="Andreopoulos W.B."/>
            <person name="Clum A."/>
            <person name="Lindquist E."/>
            <person name="Daum C."/>
            <person name="Ramamoorthy G.K."/>
            <person name="Gryganskyi A."/>
            <person name="Culley D."/>
            <person name="Magnuson J.K."/>
            <person name="James T.Y."/>
            <person name="O'Malley M.A."/>
            <person name="Stajich J.E."/>
            <person name="Spatafora J.W."/>
            <person name="Visel A."/>
            <person name="Grigoriev I.V."/>
        </authorList>
    </citation>
    <scope>NUCLEOTIDE SEQUENCE [LARGE SCALE GENOMIC DNA]</scope>
    <source>
        <strain evidence="1 2">CBS 115471</strain>
    </source>
</reference>
<dbReference type="PANTHER" id="PTHR24305:SF190">
    <property type="entry name" value="P450, PUTATIVE (EUROFUNG)-RELATED"/>
    <property type="match status" value="1"/>
</dbReference>
<gene>
    <name evidence="1" type="ORF">BCR34DRAFT_154945</name>
</gene>
<dbReference type="AlphaFoldDB" id="A0A1Y2A1H6"/>
<evidence type="ECO:0000313" key="1">
    <source>
        <dbReference type="EMBL" id="ORY15885.1"/>
    </source>
</evidence>
<dbReference type="Proteomes" id="UP000193144">
    <property type="component" value="Unassembled WGS sequence"/>
</dbReference>
<dbReference type="InterPro" id="IPR001128">
    <property type="entry name" value="Cyt_P450"/>
</dbReference>
<protein>
    <submittedName>
        <fullName evidence="1">Cytochrome P450</fullName>
    </submittedName>
</protein>
<dbReference type="STRING" id="1231657.A0A1Y2A1H6"/>
<evidence type="ECO:0000313" key="2">
    <source>
        <dbReference type="Proteomes" id="UP000193144"/>
    </source>
</evidence>
<dbReference type="GO" id="GO:0020037">
    <property type="term" value="F:heme binding"/>
    <property type="evidence" value="ECO:0007669"/>
    <property type="project" value="InterPro"/>
</dbReference>
<organism evidence="1 2">
    <name type="scientific">Clohesyomyces aquaticus</name>
    <dbReference type="NCBI Taxonomy" id="1231657"/>
    <lineage>
        <taxon>Eukaryota</taxon>
        <taxon>Fungi</taxon>
        <taxon>Dikarya</taxon>
        <taxon>Ascomycota</taxon>
        <taxon>Pezizomycotina</taxon>
        <taxon>Dothideomycetes</taxon>
        <taxon>Pleosporomycetidae</taxon>
        <taxon>Pleosporales</taxon>
        <taxon>Lindgomycetaceae</taxon>
        <taxon>Clohesyomyces</taxon>
    </lineage>
</organism>
<dbReference type="SUPFAM" id="SSF48264">
    <property type="entry name" value="Cytochrome P450"/>
    <property type="match status" value="1"/>
</dbReference>
<proteinExistence type="predicted"/>
<keyword evidence="2" id="KW-1185">Reference proteome</keyword>